<feature type="non-terminal residue" evidence="2">
    <location>
        <position position="285"/>
    </location>
</feature>
<evidence type="ECO:0000313" key="2">
    <source>
        <dbReference type="EMBL" id="BAN21463.1"/>
    </source>
</evidence>
<reference evidence="2" key="1">
    <citation type="journal article" date="2013" name="PLoS ONE">
        <title>Gene expression in gut symbiotic organ of stinkbug affected by extracellular bacterial symbiont.</title>
        <authorList>
            <person name="Futahashi R."/>
            <person name="Tanaka K."/>
            <person name="Tanahashi M."/>
            <person name="Nikoh N."/>
            <person name="Kikuchi Y."/>
            <person name="Lee B.L."/>
            <person name="Fukatsu T."/>
        </authorList>
    </citation>
    <scope>NUCLEOTIDE SEQUENCE</scope>
    <source>
        <tissue evidence="2">Midgut</tissue>
    </source>
</reference>
<dbReference type="AlphaFoldDB" id="R4WE50"/>
<organism evidence="2">
    <name type="scientific">Riptortus pedestris</name>
    <name type="common">Bean bug</name>
    <dbReference type="NCBI Taxonomy" id="329032"/>
    <lineage>
        <taxon>Eukaryota</taxon>
        <taxon>Metazoa</taxon>
        <taxon>Ecdysozoa</taxon>
        <taxon>Arthropoda</taxon>
        <taxon>Hexapoda</taxon>
        <taxon>Insecta</taxon>
        <taxon>Pterygota</taxon>
        <taxon>Neoptera</taxon>
        <taxon>Paraneoptera</taxon>
        <taxon>Hemiptera</taxon>
        <taxon>Heteroptera</taxon>
        <taxon>Panheteroptera</taxon>
        <taxon>Pentatomomorpha</taxon>
        <taxon>Coreoidea</taxon>
        <taxon>Alydidae</taxon>
        <taxon>Riptortus</taxon>
    </lineage>
</organism>
<protein>
    <recommendedName>
        <fullName evidence="3">Lipoprotein</fullName>
    </recommendedName>
</protein>
<dbReference type="Gene3D" id="2.160.10.20">
    <property type="entry name" value="Insect antifreeze protein"/>
    <property type="match status" value="1"/>
</dbReference>
<feature type="chain" id="PRO_5004381264" description="Lipoprotein" evidence="1">
    <location>
        <begin position="24"/>
        <end position="285"/>
    </location>
</feature>
<accession>R4WE50</accession>
<evidence type="ECO:0000256" key="1">
    <source>
        <dbReference type="SAM" id="SignalP"/>
    </source>
</evidence>
<sequence>MLFFGISFTLVVVFGCSSVFTTGAVIDEDSIVIDSFTPGSYIYRSRVTRSNVSECMLSLSEFIDTRSSKSSVVCTLAVKSVIEEAYLKAKFDIVEGDWINSFNIVNSSVVRQSLVGESRKCRQTPAAATLFSSEVSGSIVSGSFVSGSLVSNSPVCGSHIKNSVVANYSAIDYSEIERTTINNTDVINSKLIDSKIIGGLINKSQIIDSLTEDSNLLESVFNGSDCQDADISYSDITESEAVKSLITESQVSGFTFIRSSRLFGSDVYEKSHIYLSQIENSTIVS</sequence>
<dbReference type="EMBL" id="AK418248">
    <property type="protein sequence ID" value="BAN21463.1"/>
    <property type="molecule type" value="mRNA"/>
</dbReference>
<keyword evidence="1" id="KW-0732">Signal</keyword>
<name>R4WE50_RIPPE</name>
<feature type="signal peptide" evidence="1">
    <location>
        <begin position="1"/>
        <end position="23"/>
    </location>
</feature>
<evidence type="ECO:0008006" key="3">
    <source>
        <dbReference type="Google" id="ProtNLM"/>
    </source>
</evidence>
<proteinExistence type="evidence at transcript level"/>
<dbReference type="SUPFAM" id="SSF141571">
    <property type="entry name" value="Pentapeptide repeat-like"/>
    <property type="match status" value="1"/>
</dbReference>